<gene>
    <name evidence="1" type="ORF">EHQ83_14925</name>
</gene>
<evidence type="ECO:0000313" key="1">
    <source>
        <dbReference type="EMBL" id="TGL81157.1"/>
    </source>
</evidence>
<accession>A0A5F2E2Z9</accession>
<protein>
    <recommendedName>
        <fullName evidence="3">UDP-2,4-diacetamido-2,4, 6-trideoxy-beta-L-altropyranose hydrolase</fullName>
    </recommendedName>
</protein>
<dbReference type="EMBL" id="RQGM01000062">
    <property type="protein sequence ID" value="TGL81157.1"/>
    <property type="molecule type" value="Genomic_DNA"/>
</dbReference>
<dbReference type="Proteomes" id="UP000297613">
    <property type="component" value="Unassembled WGS sequence"/>
</dbReference>
<comment type="caution">
    <text evidence="1">The sequence shown here is derived from an EMBL/GenBank/DDBJ whole genome shotgun (WGS) entry which is preliminary data.</text>
</comment>
<dbReference type="Gene3D" id="3.40.50.2000">
    <property type="entry name" value="Glycogen Phosphorylase B"/>
    <property type="match status" value="1"/>
</dbReference>
<evidence type="ECO:0000313" key="2">
    <source>
        <dbReference type="Proteomes" id="UP000297613"/>
    </source>
</evidence>
<dbReference type="SUPFAM" id="SSF53756">
    <property type="entry name" value="UDP-Glycosyltransferase/glycogen phosphorylase"/>
    <property type="match status" value="1"/>
</dbReference>
<dbReference type="RefSeq" id="WP_135573175.1">
    <property type="nucleotide sequence ID" value="NZ_RQGK01000015.1"/>
</dbReference>
<dbReference type="Gene3D" id="3.40.50.11190">
    <property type="match status" value="1"/>
</dbReference>
<proteinExistence type="predicted"/>
<sequence length="305" mass="34737">MNKVIIFTEAFKHTGLGHLGRCTALSEILTEKGKDVYIVLDTDGTLLNGANAKNLIYLNWKEESNLNEVISSINPDEAYVDSYLADPSIYKKLSFRFPSLICIDDYMRIDYPEGATILNPGLGGKYLPYNFKKNKIITGIDSVLLRKPFRETVNRIRKRQQPKSVLVTLGGEDRYGLMPALTRFLCREYPEWIKNLIIGPAFINLSEIQAETDNNCRIHMNLSAYEMRDLMLNVDFAITAGGQTTYELNHCETPMILIETAENQRGNIRGWIEWKNTPFIGSATDLKLLDNLKRILTIYANNDLN</sequence>
<reference evidence="1 2" key="1">
    <citation type="journal article" date="2019" name="PLoS Negl. Trop. Dis.">
        <title>Revisiting the worldwide diversity of Leptospira species in the environment.</title>
        <authorList>
            <person name="Vincent A.T."/>
            <person name="Schiettekatte O."/>
            <person name="Bourhy P."/>
            <person name="Veyrier F.J."/>
            <person name="Picardeau M."/>
        </authorList>
    </citation>
    <scope>NUCLEOTIDE SEQUENCE [LARGE SCALE GENOMIC DNA]</scope>
    <source>
        <strain evidence="1 2">201702445</strain>
    </source>
</reference>
<organism evidence="1 2">
    <name type="scientific">Leptospira yasudae</name>
    <dbReference type="NCBI Taxonomy" id="2202201"/>
    <lineage>
        <taxon>Bacteria</taxon>
        <taxon>Pseudomonadati</taxon>
        <taxon>Spirochaetota</taxon>
        <taxon>Spirochaetia</taxon>
        <taxon>Leptospirales</taxon>
        <taxon>Leptospiraceae</taxon>
        <taxon>Leptospira</taxon>
    </lineage>
</organism>
<evidence type="ECO:0008006" key="3">
    <source>
        <dbReference type="Google" id="ProtNLM"/>
    </source>
</evidence>
<name>A0A5F2E2Z9_9LEPT</name>
<dbReference type="AlphaFoldDB" id="A0A5F2E2Z9"/>